<accession>A0A6G1SK95</accession>
<reference evidence="1" key="1">
    <citation type="submission" date="2018-10" db="EMBL/GenBank/DDBJ databases">
        <title>Transcriptome assembly of Aceria tosichella (Wheat curl mite) Type 2.</title>
        <authorList>
            <person name="Scully E.D."/>
            <person name="Geib S.M."/>
            <person name="Palmer N.A."/>
            <person name="Gupta A.K."/>
            <person name="Sarath G."/>
            <person name="Tatineni S."/>
        </authorList>
    </citation>
    <scope>NUCLEOTIDE SEQUENCE</scope>
    <source>
        <strain evidence="1">LincolnNE</strain>
    </source>
</reference>
<dbReference type="PANTHER" id="PTHR28608">
    <property type="entry name" value="INTEGRATOR COMPLEX SUBUNIT 2"/>
    <property type="match status" value="1"/>
</dbReference>
<gene>
    <name evidence="1" type="primary">INTS2</name>
    <name evidence="1" type="ORF">g.19504</name>
</gene>
<dbReference type="InterPro" id="IPR029321">
    <property type="entry name" value="INTS2"/>
</dbReference>
<dbReference type="PANTHER" id="PTHR28608:SF1">
    <property type="entry name" value="INTEGRATOR COMPLEX SUBUNIT 2"/>
    <property type="match status" value="1"/>
</dbReference>
<evidence type="ECO:0000313" key="1">
    <source>
        <dbReference type="EMBL" id="MDE50799.1"/>
    </source>
</evidence>
<protein>
    <submittedName>
        <fullName evidence="1">Integrator complex subunit 2</fullName>
    </submittedName>
</protein>
<proteinExistence type="predicted"/>
<name>A0A6G1SK95_9ACAR</name>
<sequence length="1002" mass="115152">MTSPDLDDNQKAKVFECLQNIDLDQLETIDNKTCALPFLTKLLLNPFFSKRKKVLKFIYRINKATDMVQLLQGKPLEPSELANNLESNSNCNFESGTPRDKLRIVAREYLRIQEQARLQTTCVTATSQPHGNGTNATKLQKSSILDNPLYVEDVSLCLFALLNRQLNIPVINLLDMVEALLHVKYGPTFIVHLVINMPDRCQEVCQSLVSLGESIDETATVNDISENRATTLRAICQLSPRIVFKIRALTIQLRQVPSIAIILSLDRLNKANTVLEPIEKAVKSETVPPTELINPVRDYENGYESALTFVIGLLQDEDEQTRTWFAKFIKSSQQKRSDQNHESILTEFRSQMLVAFKRLFTMFFEDDVDDRIGDFKVDDNEPDDQFLSRRLILATATLRYFCCLRGMGMLKLNQDESEALLSLITCKLKPTPISINFFNAAICTLLSCSSIISSHKEERRASDWLKWLMKEFDEPSISDFLNTIAKHLQANQVGQISELVCSKFGMRLQIKAFISKCKPLFVQDAFNNSLTSEISVEETDLRKSEVKYQAPIKDWIYKKIYEYDEALRVRMVGIRAKSISSDKIGELRALLISCFEKIREDPASLVRVINRILILPKDEVWAFIDPFIENWFKVLELDTSSPDFQRATKALTRMWWRLNTINPRELWIMTINSLRRVQPSKLYSETDYTFDDLAHDPLIVLKCDQRVFRNQRLLDIVLHILSAFLEVSKRYLQDQIDEHPGRQKDRVIEELRSTLVLAQTSAAIQILLECCMPDEAEREIISKKEQGRDLNEKELSMLDRYDKSVDCICEHLHQVFIVDTNLAKLVHFQTYPSDLLAITIEKVPSMHICLDYIPELLTQPDLPKQVFVIQLTSHLCEKYAITKSLNCAKLCFNVAFTLLQLLPSDKRASFYIPTLPALLRLSRVFPILQEDARMILNQVHQVTLAHIASTSSRLSLSSSHPFEGIDKLSWHEIDKLMQGLNLDESLYLCIKKCQMELNKQSC</sequence>
<organism evidence="1">
    <name type="scientific">Aceria tosichella</name>
    <name type="common">wheat curl mite</name>
    <dbReference type="NCBI Taxonomy" id="561515"/>
    <lineage>
        <taxon>Eukaryota</taxon>
        <taxon>Metazoa</taxon>
        <taxon>Ecdysozoa</taxon>
        <taxon>Arthropoda</taxon>
        <taxon>Chelicerata</taxon>
        <taxon>Arachnida</taxon>
        <taxon>Acari</taxon>
        <taxon>Acariformes</taxon>
        <taxon>Trombidiformes</taxon>
        <taxon>Prostigmata</taxon>
        <taxon>Eupodina</taxon>
        <taxon>Eriophyoidea</taxon>
        <taxon>Eriophyidae</taxon>
        <taxon>Eriophyinae</taxon>
        <taxon>Aceriini</taxon>
        <taxon>Aceria</taxon>
    </lineage>
</organism>
<dbReference type="AlphaFoldDB" id="A0A6G1SK95"/>
<dbReference type="EMBL" id="GGYP01006028">
    <property type="protein sequence ID" value="MDE50799.1"/>
    <property type="molecule type" value="Transcribed_RNA"/>
</dbReference>
<dbReference type="Pfam" id="PF14750">
    <property type="entry name" value="INTS2"/>
    <property type="match status" value="2"/>
</dbReference>
<dbReference type="GO" id="GO:0032039">
    <property type="term" value="C:integrator complex"/>
    <property type="evidence" value="ECO:0007669"/>
    <property type="project" value="InterPro"/>
</dbReference>
<dbReference type="GO" id="GO:0034472">
    <property type="term" value="P:snRNA 3'-end processing"/>
    <property type="evidence" value="ECO:0007669"/>
    <property type="project" value="TreeGrafter"/>
</dbReference>